<accession>A0A1Q5SQT2</accession>
<comment type="caution">
    <text evidence="2">The sequence shown here is derived from an EMBL/GenBank/DDBJ whole genome shotgun (WGS) entry which is preliminary data.</text>
</comment>
<keyword evidence="3" id="KW-1185">Reference proteome</keyword>
<dbReference type="Proteomes" id="UP000186955">
    <property type="component" value="Unassembled WGS sequence"/>
</dbReference>
<feature type="region of interest" description="Disordered" evidence="1">
    <location>
        <begin position="1"/>
        <end position="29"/>
    </location>
</feature>
<proteinExistence type="predicted"/>
<evidence type="ECO:0000313" key="2">
    <source>
        <dbReference type="EMBL" id="OKO90313.1"/>
    </source>
</evidence>
<sequence>MSQQDLKRKRLRVDADHPPTTTSPHAHTLGYYPPVFVGSQPYIPETYDELQSFPTQVIPTTAPPGAEQFGDHMDSYAFPYYFEN</sequence>
<dbReference type="AlphaFoldDB" id="A0A1Q5SQT2"/>
<protein>
    <submittedName>
        <fullName evidence="2">Uncharacterized protein</fullName>
    </submittedName>
</protein>
<dbReference type="EMBL" id="MNBE01000758">
    <property type="protein sequence ID" value="OKO90313.1"/>
    <property type="molecule type" value="Genomic_DNA"/>
</dbReference>
<gene>
    <name evidence="2" type="ORF">PENSUB_13446</name>
</gene>
<evidence type="ECO:0000313" key="3">
    <source>
        <dbReference type="Proteomes" id="UP000186955"/>
    </source>
</evidence>
<organism evidence="2 3">
    <name type="scientific">Penicillium subrubescens</name>
    <dbReference type="NCBI Taxonomy" id="1316194"/>
    <lineage>
        <taxon>Eukaryota</taxon>
        <taxon>Fungi</taxon>
        <taxon>Dikarya</taxon>
        <taxon>Ascomycota</taxon>
        <taxon>Pezizomycotina</taxon>
        <taxon>Eurotiomycetes</taxon>
        <taxon>Eurotiomycetidae</taxon>
        <taxon>Eurotiales</taxon>
        <taxon>Aspergillaceae</taxon>
        <taxon>Penicillium</taxon>
    </lineage>
</organism>
<name>A0A1Q5SQT2_9EURO</name>
<reference evidence="2 3" key="1">
    <citation type="submission" date="2016-10" db="EMBL/GenBank/DDBJ databases">
        <title>Genome sequence of the ascomycete fungus Penicillium subrubescens.</title>
        <authorList>
            <person name="De Vries R.P."/>
            <person name="Peng M."/>
            <person name="Dilokpimol A."/>
            <person name="Hilden K."/>
            <person name="Makela M.R."/>
            <person name="Grigoriev I."/>
            <person name="Riley R."/>
            <person name="Granchi Z."/>
        </authorList>
    </citation>
    <scope>NUCLEOTIDE SEQUENCE [LARGE SCALE GENOMIC DNA]</scope>
    <source>
        <strain evidence="2 3">CBS 132785</strain>
    </source>
</reference>
<evidence type="ECO:0000256" key="1">
    <source>
        <dbReference type="SAM" id="MobiDB-lite"/>
    </source>
</evidence>
<feature type="compositionally biased region" description="Low complexity" evidence="1">
    <location>
        <begin position="18"/>
        <end position="28"/>
    </location>
</feature>
<dbReference type="STRING" id="1316194.A0A1Q5SQT2"/>